<comment type="caution">
    <text evidence="3">The sequence shown here is derived from an EMBL/GenBank/DDBJ whole genome shotgun (WGS) entry which is preliminary data.</text>
</comment>
<dbReference type="PANTHER" id="PTHR36304">
    <property type="entry name" value="DOMAIN GTPASE-ACTIVATING PROTEIN, PUTATIVE-RELATED-RELATED"/>
    <property type="match status" value="1"/>
</dbReference>
<evidence type="ECO:0000313" key="4">
    <source>
        <dbReference type="Proteomes" id="UP000316609"/>
    </source>
</evidence>
<sequence length="416" mass="47206">MRGCGSPSGGWPCTRSRSWSTYPALRARRLNPRRRRGDALRRITPRPKRPKGRLMALQGNLCDFSVTEILQLLGAQKKTGCLMLDWNTERALVYVLDGKIVSARAPGMGPDDPLLRFLIKVHRLSDEQRRGLQTIHKESDRDLEDLLLNGRYLEAEELRLYLERQILNDLMRLVRWENGTYRFDPKLHWPTPLARLSMEGALIEASRRVDEQKRFVTCFKDPHQLLGVRDLPDPDEALMEEEKELFGIIDGHHTVVEVVEAAPLSEYEAYEALHRLLEAHWIEVVGRRDPGQAPPPSSVRPLAPPPPRQRAPVAAQILVGTLILLGAVGVQFGARLVRPPSPAAAHDDVFVVAQLREVRLALDLYRRENGAYPPTLKALVDDDWIAAAQVLFPGYDLLYAPRRGGQEYRLDLKPNR</sequence>
<feature type="domain" description="PatA-like N-terminal" evidence="2">
    <location>
        <begin position="58"/>
        <end position="213"/>
    </location>
</feature>
<feature type="region of interest" description="Disordered" evidence="1">
    <location>
        <begin position="288"/>
        <end position="308"/>
    </location>
</feature>
<dbReference type="EMBL" id="VBOY01000006">
    <property type="protein sequence ID" value="TMQ68601.1"/>
    <property type="molecule type" value="Genomic_DNA"/>
</dbReference>
<evidence type="ECO:0000256" key="1">
    <source>
        <dbReference type="SAM" id="MobiDB-lite"/>
    </source>
</evidence>
<name>A0A538TYE2_UNCEI</name>
<gene>
    <name evidence="3" type="ORF">E6K78_00300</name>
</gene>
<dbReference type="AlphaFoldDB" id="A0A538TYE2"/>
<feature type="compositionally biased region" description="Pro residues" evidence="1">
    <location>
        <begin position="292"/>
        <end position="308"/>
    </location>
</feature>
<dbReference type="Pfam" id="PF14332">
    <property type="entry name" value="DUF4388"/>
    <property type="match status" value="1"/>
</dbReference>
<accession>A0A538TYE2</accession>
<dbReference type="InterPro" id="IPR025497">
    <property type="entry name" value="PatA-like_N"/>
</dbReference>
<evidence type="ECO:0000313" key="3">
    <source>
        <dbReference type="EMBL" id="TMQ68601.1"/>
    </source>
</evidence>
<organism evidence="3 4">
    <name type="scientific">Eiseniibacteriota bacterium</name>
    <dbReference type="NCBI Taxonomy" id="2212470"/>
    <lineage>
        <taxon>Bacteria</taxon>
        <taxon>Candidatus Eiseniibacteriota</taxon>
    </lineage>
</organism>
<proteinExistence type="predicted"/>
<dbReference type="Proteomes" id="UP000316609">
    <property type="component" value="Unassembled WGS sequence"/>
</dbReference>
<reference evidence="3 4" key="1">
    <citation type="journal article" date="2019" name="Nat. Microbiol.">
        <title>Mediterranean grassland soil C-N compound turnover is dependent on rainfall and depth, and is mediated by genomically divergent microorganisms.</title>
        <authorList>
            <person name="Diamond S."/>
            <person name="Andeer P.F."/>
            <person name="Li Z."/>
            <person name="Crits-Christoph A."/>
            <person name="Burstein D."/>
            <person name="Anantharaman K."/>
            <person name="Lane K.R."/>
            <person name="Thomas B.C."/>
            <person name="Pan C."/>
            <person name="Northen T.R."/>
            <person name="Banfield J.F."/>
        </authorList>
    </citation>
    <scope>NUCLEOTIDE SEQUENCE [LARGE SCALE GENOMIC DNA]</scope>
    <source>
        <strain evidence="3">WS_8</strain>
    </source>
</reference>
<dbReference type="PANTHER" id="PTHR36304:SF4">
    <property type="entry name" value="DUF4388 DOMAIN-CONTAINING PROTEIN"/>
    <property type="match status" value="1"/>
</dbReference>
<evidence type="ECO:0000259" key="2">
    <source>
        <dbReference type="Pfam" id="PF14332"/>
    </source>
</evidence>
<protein>
    <submittedName>
        <fullName evidence="3">DUF4388 domain-containing protein</fullName>
    </submittedName>
</protein>